<dbReference type="Proteomes" id="UP000267145">
    <property type="component" value="Unassembled WGS sequence"/>
</dbReference>
<organism evidence="2 3">
    <name type="scientific">Verticillium nonalfalfae</name>
    <dbReference type="NCBI Taxonomy" id="1051616"/>
    <lineage>
        <taxon>Eukaryota</taxon>
        <taxon>Fungi</taxon>
        <taxon>Dikarya</taxon>
        <taxon>Ascomycota</taxon>
        <taxon>Pezizomycotina</taxon>
        <taxon>Sordariomycetes</taxon>
        <taxon>Hypocreomycetidae</taxon>
        <taxon>Glomerellales</taxon>
        <taxon>Plectosphaerellaceae</taxon>
        <taxon>Verticillium</taxon>
    </lineage>
</organism>
<dbReference type="GeneID" id="39612238"/>
<accession>A0A3M9Y554</accession>
<reference evidence="2 3" key="1">
    <citation type="submission" date="2018-10" db="EMBL/GenBank/DDBJ databases">
        <title>Genome sequence of Verticillium nonalfalfae VnAa140.</title>
        <authorList>
            <person name="Stajich J.E."/>
            <person name="Kasson M.T."/>
        </authorList>
    </citation>
    <scope>NUCLEOTIDE SEQUENCE [LARGE SCALE GENOMIC DNA]</scope>
    <source>
        <strain evidence="2 3">VnAa140</strain>
    </source>
</reference>
<dbReference type="InterPro" id="IPR020835">
    <property type="entry name" value="Catalase_sf"/>
</dbReference>
<evidence type="ECO:0000313" key="2">
    <source>
        <dbReference type="EMBL" id="RNJ55411.1"/>
    </source>
</evidence>
<dbReference type="SUPFAM" id="SSF56634">
    <property type="entry name" value="Heme-dependent catalase-like"/>
    <property type="match status" value="1"/>
</dbReference>
<dbReference type="STRING" id="1051616.A0A3M9Y554"/>
<sequence>MKGTFIIPDDLTPYQYLQQTALLERGGEYPMICKYSSEPSDPLLDTRINRIAQPRGFAMKLFDVHGIMFKASKDFSTQDIEFNGTLALDLADAKITKGIIRLRMKYGAEPNELDTLLGARKDAELQRARCKVRNTHLESIRFCSQIADRFGDYDSKHNFAPSGDSQTQRAEESVDGHPNDVLHERLR</sequence>
<gene>
    <name evidence="2" type="ORF">D7B24_008549</name>
</gene>
<dbReference type="AlphaFoldDB" id="A0A3M9Y554"/>
<name>A0A3M9Y554_9PEZI</name>
<protein>
    <submittedName>
        <fullName evidence="2">Uncharacterized protein</fullName>
    </submittedName>
</protein>
<keyword evidence="3" id="KW-1185">Reference proteome</keyword>
<evidence type="ECO:0000313" key="3">
    <source>
        <dbReference type="Proteomes" id="UP000267145"/>
    </source>
</evidence>
<feature type="region of interest" description="Disordered" evidence="1">
    <location>
        <begin position="157"/>
        <end position="187"/>
    </location>
</feature>
<evidence type="ECO:0000256" key="1">
    <source>
        <dbReference type="SAM" id="MobiDB-lite"/>
    </source>
</evidence>
<dbReference type="EMBL" id="RBVV01000078">
    <property type="protein sequence ID" value="RNJ55411.1"/>
    <property type="molecule type" value="Genomic_DNA"/>
</dbReference>
<dbReference type="GO" id="GO:0020037">
    <property type="term" value="F:heme binding"/>
    <property type="evidence" value="ECO:0007669"/>
    <property type="project" value="InterPro"/>
</dbReference>
<proteinExistence type="predicted"/>
<dbReference type="RefSeq" id="XP_028493569.1">
    <property type="nucleotide sequence ID" value="XM_028642635.1"/>
</dbReference>
<feature type="compositionally biased region" description="Basic and acidic residues" evidence="1">
    <location>
        <begin position="169"/>
        <end position="187"/>
    </location>
</feature>
<comment type="caution">
    <text evidence="2">The sequence shown here is derived from an EMBL/GenBank/DDBJ whole genome shotgun (WGS) entry which is preliminary data.</text>
</comment>